<dbReference type="EMBL" id="MU826829">
    <property type="protein sequence ID" value="KAJ7374152.1"/>
    <property type="molecule type" value="Genomic_DNA"/>
</dbReference>
<gene>
    <name evidence="2" type="ORF">OS493_009492</name>
</gene>
<keyword evidence="3" id="KW-1185">Reference proteome</keyword>
<evidence type="ECO:0000313" key="2">
    <source>
        <dbReference type="EMBL" id="KAJ7374152.1"/>
    </source>
</evidence>
<reference evidence="2" key="1">
    <citation type="submission" date="2023-01" db="EMBL/GenBank/DDBJ databases">
        <title>Genome assembly of the deep-sea coral Lophelia pertusa.</title>
        <authorList>
            <person name="Herrera S."/>
            <person name="Cordes E."/>
        </authorList>
    </citation>
    <scope>NUCLEOTIDE SEQUENCE</scope>
    <source>
        <strain evidence="2">USNM1676648</strain>
        <tissue evidence="2">Polyp</tissue>
    </source>
</reference>
<name>A0A9W9Z315_9CNID</name>
<protein>
    <submittedName>
        <fullName evidence="2">Uncharacterized protein</fullName>
    </submittedName>
</protein>
<evidence type="ECO:0000313" key="3">
    <source>
        <dbReference type="Proteomes" id="UP001163046"/>
    </source>
</evidence>
<keyword evidence="1" id="KW-0732">Signal</keyword>
<proteinExistence type="predicted"/>
<dbReference type="Proteomes" id="UP001163046">
    <property type="component" value="Unassembled WGS sequence"/>
</dbReference>
<dbReference type="InterPro" id="IPR019791">
    <property type="entry name" value="Haem_peroxidase_animal"/>
</dbReference>
<dbReference type="PROSITE" id="PS50292">
    <property type="entry name" value="PEROXIDASE_3"/>
    <property type="match status" value="1"/>
</dbReference>
<dbReference type="AlphaFoldDB" id="A0A9W9Z315"/>
<comment type="caution">
    <text evidence="2">The sequence shown here is derived from an EMBL/GenBank/DDBJ whole genome shotgun (WGS) entry which is preliminary data.</text>
</comment>
<accession>A0A9W9Z315</accession>
<evidence type="ECO:0000256" key="1">
    <source>
        <dbReference type="SAM" id="SignalP"/>
    </source>
</evidence>
<organism evidence="2 3">
    <name type="scientific">Desmophyllum pertusum</name>
    <dbReference type="NCBI Taxonomy" id="174260"/>
    <lineage>
        <taxon>Eukaryota</taxon>
        <taxon>Metazoa</taxon>
        <taxon>Cnidaria</taxon>
        <taxon>Anthozoa</taxon>
        <taxon>Hexacorallia</taxon>
        <taxon>Scleractinia</taxon>
        <taxon>Caryophylliina</taxon>
        <taxon>Caryophylliidae</taxon>
        <taxon>Desmophyllum</taxon>
    </lineage>
</organism>
<feature type="chain" id="PRO_5040844955" evidence="1">
    <location>
        <begin position="20"/>
        <end position="199"/>
    </location>
</feature>
<feature type="signal peptide" evidence="1">
    <location>
        <begin position="1"/>
        <end position="19"/>
    </location>
</feature>
<sequence length="199" mass="22310">MLLLWCLLLTLPTFEGVKGTGDIAISDEVILKTFLEAQEKILNDGEKKRELNRASGSNNDFHHPQIKADLKAGQQLALILELTTRKLADQMNLKTKQQLQQLGDMGGKIVQQLKQAPKINDGSQCDSEGRYRSLDGTCNNIKTQFSARPTLPSFACRELGRSMMTTYPSLDRDRTEVSCRMPATLALHYSQTRTSLLRL</sequence>